<feature type="compositionally biased region" description="Acidic residues" evidence="1">
    <location>
        <begin position="51"/>
        <end position="74"/>
    </location>
</feature>
<protein>
    <submittedName>
        <fullName evidence="2">Uncharacterized protein</fullName>
    </submittedName>
</protein>
<dbReference type="OrthoDB" id="9992926at2"/>
<proteinExistence type="predicted"/>
<feature type="compositionally biased region" description="Acidic residues" evidence="1">
    <location>
        <begin position="34"/>
        <end position="43"/>
    </location>
</feature>
<sequence>MNKNCTTQDAHRGMAILGSTIVSQSGPENLPNDIPDEHEEDLPENTPDQQLEIDQEDSKTDEEIDLGIAEEEPEIPSQKTTVS</sequence>
<name>A0A562M735_9SPHI</name>
<dbReference type="EMBL" id="VLKR01000039">
    <property type="protein sequence ID" value="TWI15745.1"/>
    <property type="molecule type" value="Genomic_DNA"/>
</dbReference>
<evidence type="ECO:0000256" key="1">
    <source>
        <dbReference type="SAM" id="MobiDB-lite"/>
    </source>
</evidence>
<accession>A0A562M735</accession>
<comment type="caution">
    <text evidence="2">The sequence shown here is derived from an EMBL/GenBank/DDBJ whole genome shotgun (WGS) entry which is preliminary data.</text>
</comment>
<dbReference type="AlphaFoldDB" id="A0A562M735"/>
<feature type="region of interest" description="Disordered" evidence="1">
    <location>
        <begin position="21"/>
        <end position="83"/>
    </location>
</feature>
<gene>
    <name evidence="2" type="ORF">IQ31_04903</name>
</gene>
<evidence type="ECO:0000313" key="2">
    <source>
        <dbReference type="EMBL" id="TWI15745.1"/>
    </source>
</evidence>
<dbReference type="RefSeq" id="WP_145330559.1">
    <property type="nucleotide sequence ID" value="NZ_JBPFPU010000024.1"/>
</dbReference>
<organism evidence="2 3">
    <name type="scientific">Sphingobacterium siyangense</name>
    <dbReference type="NCBI Taxonomy" id="459529"/>
    <lineage>
        <taxon>Bacteria</taxon>
        <taxon>Pseudomonadati</taxon>
        <taxon>Bacteroidota</taxon>
        <taxon>Sphingobacteriia</taxon>
        <taxon>Sphingobacteriales</taxon>
        <taxon>Sphingobacteriaceae</taxon>
        <taxon>Sphingobacterium</taxon>
    </lineage>
</organism>
<dbReference type="Proteomes" id="UP000315908">
    <property type="component" value="Unassembled WGS sequence"/>
</dbReference>
<evidence type="ECO:0000313" key="3">
    <source>
        <dbReference type="Proteomes" id="UP000315908"/>
    </source>
</evidence>
<reference evidence="2 3" key="1">
    <citation type="journal article" date="2015" name="Stand. Genomic Sci.">
        <title>Genomic Encyclopedia of Bacterial and Archaeal Type Strains, Phase III: the genomes of soil and plant-associated and newly described type strains.</title>
        <authorList>
            <person name="Whitman W.B."/>
            <person name="Woyke T."/>
            <person name="Klenk H.P."/>
            <person name="Zhou Y."/>
            <person name="Lilburn T.G."/>
            <person name="Beck B.J."/>
            <person name="De Vos P."/>
            <person name="Vandamme P."/>
            <person name="Eisen J.A."/>
            <person name="Garrity G."/>
            <person name="Hugenholtz P."/>
            <person name="Kyrpides N.C."/>
        </authorList>
    </citation>
    <scope>NUCLEOTIDE SEQUENCE [LARGE SCALE GENOMIC DNA]</scope>
    <source>
        <strain evidence="2 3">CGMCC 1.6855</strain>
    </source>
</reference>